<feature type="transmembrane region" description="Helical" evidence="4">
    <location>
        <begin position="9"/>
        <end position="29"/>
    </location>
</feature>
<dbReference type="Proteomes" id="UP000178808">
    <property type="component" value="Unassembled WGS sequence"/>
</dbReference>
<dbReference type="PANTHER" id="PTHR43630">
    <property type="entry name" value="POLY-BETA-1,6-N-ACETYL-D-GLUCOSAMINE SYNTHASE"/>
    <property type="match status" value="1"/>
</dbReference>
<sequence length="411" mass="47882">MFNDISQTIIYISLFFSLYFEVFLLITYFEKRPLLRQESIQQDLARFPTVTVIVPCFNEETTIPKTIFSLLRLDYPKDKLDIIIVDDGSVDGTLRALHRFKNNSRVRVYSKPNGGKHTALNYGLQYVESELVGCLDADSFVEPGTLKTILKYFNDSETMAVTPAVRVYKPRTVIELIQKVEYTWGIFYRKMLHFLGAIFVTPGPFTIYRTEVFRKIGDYRHAHLTEDLELALRMQTNRLKIVNAHNAYVHTVVPKTLRSLYKQRLRWTYGFLNNSLDYKFLIFNKRYGNIGFYVLPMAIISIFSSILLLLILTSTNIARAYDGLIKFITVGPDLGFSFDWFFVHTSPSLFLTVFSVGLIVSILVLARRMTEGRFHFSLDLFYFLFLYGLIVPFWISHALFNTVFSRKTTWR</sequence>
<evidence type="ECO:0000256" key="2">
    <source>
        <dbReference type="ARBA" id="ARBA00022676"/>
    </source>
</evidence>
<gene>
    <name evidence="6" type="ORF">A3I31_00650</name>
</gene>
<reference evidence="6 7" key="1">
    <citation type="journal article" date="2016" name="Nat. Commun.">
        <title>Thousands of microbial genomes shed light on interconnected biogeochemical processes in an aquifer system.</title>
        <authorList>
            <person name="Anantharaman K."/>
            <person name="Brown C.T."/>
            <person name="Hug L.A."/>
            <person name="Sharon I."/>
            <person name="Castelle C.J."/>
            <person name="Probst A.J."/>
            <person name="Thomas B.C."/>
            <person name="Singh A."/>
            <person name="Wilkins M.J."/>
            <person name="Karaoz U."/>
            <person name="Brodie E.L."/>
            <person name="Williams K.H."/>
            <person name="Hubbard S.S."/>
            <person name="Banfield J.F."/>
        </authorList>
    </citation>
    <scope>NUCLEOTIDE SEQUENCE [LARGE SCALE GENOMIC DNA]</scope>
</reference>
<dbReference type="SUPFAM" id="SSF53448">
    <property type="entry name" value="Nucleotide-diphospho-sugar transferases"/>
    <property type="match status" value="1"/>
</dbReference>
<dbReference type="InterPro" id="IPR029044">
    <property type="entry name" value="Nucleotide-diphossugar_trans"/>
</dbReference>
<evidence type="ECO:0000256" key="4">
    <source>
        <dbReference type="SAM" id="Phobius"/>
    </source>
</evidence>
<proteinExistence type="inferred from homology"/>
<dbReference type="CDD" id="cd06423">
    <property type="entry name" value="CESA_like"/>
    <property type="match status" value="1"/>
</dbReference>
<comment type="caution">
    <text evidence="6">The sequence shown here is derived from an EMBL/GenBank/DDBJ whole genome shotgun (WGS) entry which is preliminary data.</text>
</comment>
<dbReference type="InterPro" id="IPR001173">
    <property type="entry name" value="Glyco_trans_2-like"/>
</dbReference>
<feature type="transmembrane region" description="Helical" evidence="4">
    <location>
        <begin position="378"/>
        <end position="400"/>
    </location>
</feature>
<keyword evidence="4" id="KW-0472">Membrane</keyword>
<organism evidence="6 7">
    <name type="scientific">Candidatus Colwellbacteria bacterium RIFCSPLOWO2_02_FULL_44_20b</name>
    <dbReference type="NCBI Taxonomy" id="1797691"/>
    <lineage>
        <taxon>Bacteria</taxon>
        <taxon>Candidatus Colwelliibacteriota</taxon>
    </lineage>
</organism>
<name>A0A1G1Z9E6_9BACT</name>
<keyword evidence="4" id="KW-1133">Transmembrane helix</keyword>
<feature type="transmembrane region" description="Helical" evidence="4">
    <location>
        <begin position="290"/>
        <end position="312"/>
    </location>
</feature>
<keyword evidence="4" id="KW-0812">Transmembrane</keyword>
<comment type="similarity">
    <text evidence="1">Belongs to the glycosyltransferase 2 family.</text>
</comment>
<dbReference type="PANTHER" id="PTHR43630:SF1">
    <property type="entry name" value="POLY-BETA-1,6-N-ACETYL-D-GLUCOSAMINE SYNTHASE"/>
    <property type="match status" value="1"/>
</dbReference>
<accession>A0A1G1Z9E6</accession>
<keyword evidence="3" id="KW-0808">Transferase</keyword>
<evidence type="ECO:0000313" key="7">
    <source>
        <dbReference type="Proteomes" id="UP000178808"/>
    </source>
</evidence>
<dbReference type="EMBL" id="MHIZ01000022">
    <property type="protein sequence ID" value="OGY60237.1"/>
    <property type="molecule type" value="Genomic_DNA"/>
</dbReference>
<evidence type="ECO:0000313" key="6">
    <source>
        <dbReference type="EMBL" id="OGY60237.1"/>
    </source>
</evidence>
<dbReference type="Gene3D" id="3.90.550.10">
    <property type="entry name" value="Spore Coat Polysaccharide Biosynthesis Protein SpsA, Chain A"/>
    <property type="match status" value="1"/>
</dbReference>
<evidence type="ECO:0000256" key="1">
    <source>
        <dbReference type="ARBA" id="ARBA00006739"/>
    </source>
</evidence>
<dbReference type="GO" id="GO:0016757">
    <property type="term" value="F:glycosyltransferase activity"/>
    <property type="evidence" value="ECO:0007669"/>
    <property type="project" value="UniProtKB-KW"/>
</dbReference>
<feature type="transmembrane region" description="Helical" evidence="4">
    <location>
        <begin position="349"/>
        <end position="366"/>
    </location>
</feature>
<protein>
    <recommendedName>
        <fullName evidence="5">Glycosyltransferase 2-like domain-containing protein</fullName>
    </recommendedName>
</protein>
<dbReference type="Pfam" id="PF00535">
    <property type="entry name" value="Glycos_transf_2"/>
    <property type="match status" value="1"/>
</dbReference>
<dbReference type="AlphaFoldDB" id="A0A1G1Z9E6"/>
<feature type="domain" description="Glycosyltransferase 2-like" evidence="5">
    <location>
        <begin position="51"/>
        <end position="217"/>
    </location>
</feature>
<keyword evidence="2" id="KW-0328">Glycosyltransferase</keyword>
<evidence type="ECO:0000259" key="5">
    <source>
        <dbReference type="Pfam" id="PF00535"/>
    </source>
</evidence>
<evidence type="ECO:0000256" key="3">
    <source>
        <dbReference type="ARBA" id="ARBA00022679"/>
    </source>
</evidence>